<keyword evidence="2" id="KW-0963">Cytoplasm</keyword>
<gene>
    <name evidence="2" type="primary">bioD</name>
    <name evidence="3" type="ORF">XJ32_10275</name>
    <name evidence="4" type="ORF">XJ32_10350</name>
</gene>
<dbReference type="EC" id="6.3.3.3" evidence="2"/>
<keyword evidence="1 2" id="KW-0093">Biotin biosynthesis</keyword>
<feature type="binding site" evidence="2">
    <location>
        <begin position="93"/>
        <end position="96"/>
    </location>
    <ligand>
        <name>ATP</name>
        <dbReference type="ChEBI" id="CHEBI:30616"/>
    </ligand>
</feature>
<dbReference type="AlphaFoldDB" id="A0A1Q2LIU6"/>
<protein>
    <recommendedName>
        <fullName evidence="2">ATP-dependent dethiobiotin synthetase BioD</fullName>
        <ecNumber evidence="2">6.3.3.3</ecNumber>
    </recommendedName>
    <alternativeName>
        <fullName evidence="2">DTB synthetase</fullName>
        <shortName evidence="2">DTBS</shortName>
    </alternativeName>
    <alternativeName>
        <fullName evidence="2">Dethiobiotin synthase</fullName>
    </alternativeName>
</protein>
<organism evidence="4 5">
    <name type="scientific">Helicobacter bilis</name>
    <dbReference type="NCBI Taxonomy" id="37372"/>
    <lineage>
        <taxon>Bacteria</taxon>
        <taxon>Pseudomonadati</taxon>
        <taxon>Campylobacterota</taxon>
        <taxon>Epsilonproteobacteria</taxon>
        <taxon>Campylobacterales</taxon>
        <taxon>Helicobacteraceae</taxon>
        <taxon>Helicobacter</taxon>
    </lineage>
</organism>
<dbReference type="GO" id="GO:0005829">
    <property type="term" value="C:cytosol"/>
    <property type="evidence" value="ECO:0007669"/>
    <property type="project" value="TreeGrafter"/>
</dbReference>
<sequence>MQIYISGIHTDVGKTHVSAAFCASFNYAYFKLIQAGTPRDCEVVQRFSPNTEVLGEGICLKTPASPHIAKLHENVQYKGLDIALPTRDNVVIELAGGLFSPLDEYSCMLDYMQSYKRPTILVGKYYLGAINHIILSINTLKQRDIEILCLVMNGVIDLNVDKFIYEYTGINIIHLDTFDTTDFTQRILNFKHAMQPYLVENGLLTNGF</sequence>
<comment type="cofactor">
    <cofactor evidence="2">
        <name>Mg(2+)</name>
        <dbReference type="ChEBI" id="CHEBI:18420"/>
    </cofactor>
</comment>
<dbReference type="HAMAP" id="MF_00336">
    <property type="entry name" value="BioD"/>
    <property type="match status" value="1"/>
</dbReference>
<comment type="similarity">
    <text evidence="2">Belongs to the dethiobiotin synthetase family.</text>
</comment>
<dbReference type="KEGG" id="hbl:XJ32_10275"/>
<feature type="binding site" evidence="2">
    <location>
        <position position="93"/>
    </location>
    <ligand>
        <name>Mg(2+)</name>
        <dbReference type="ChEBI" id="CHEBI:18420"/>
    </ligand>
</feature>
<comment type="caution">
    <text evidence="2">Lacks conserved residue(s) required for the propagation of feature annotation.</text>
</comment>
<dbReference type="InterPro" id="IPR004472">
    <property type="entry name" value="DTB_synth_BioD"/>
</dbReference>
<name>A0A1Q2LIU6_9HELI</name>
<evidence type="ECO:0000256" key="1">
    <source>
        <dbReference type="ARBA" id="ARBA00022756"/>
    </source>
</evidence>
<dbReference type="PANTHER" id="PTHR43210:SF5">
    <property type="entry name" value="DETHIOBIOTIN SYNTHETASE"/>
    <property type="match status" value="1"/>
</dbReference>
<dbReference type="InterPro" id="IPR027417">
    <property type="entry name" value="P-loop_NTPase"/>
</dbReference>
<proteinExistence type="inferred from homology"/>
<dbReference type="PANTHER" id="PTHR43210">
    <property type="entry name" value="DETHIOBIOTIN SYNTHETASE"/>
    <property type="match status" value="1"/>
</dbReference>
<dbReference type="Pfam" id="PF13500">
    <property type="entry name" value="AAA_26"/>
    <property type="match status" value="1"/>
</dbReference>
<dbReference type="KEGG" id="hbl:XJ32_10350"/>
<dbReference type="NCBIfam" id="TIGR00347">
    <property type="entry name" value="bioD"/>
    <property type="match status" value="1"/>
</dbReference>
<feature type="binding site" evidence="2">
    <location>
        <position position="40"/>
    </location>
    <ligand>
        <name>Mg(2+)</name>
        <dbReference type="ChEBI" id="CHEBI:18420"/>
    </ligand>
</feature>
<feature type="binding site" evidence="2">
    <location>
        <begin position="11"/>
        <end position="16"/>
    </location>
    <ligand>
        <name>ATP</name>
        <dbReference type="ChEBI" id="CHEBI:30616"/>
    </ligand>
</feature>
<keyword evidence="2" id="KW-0460">Magnesium</keyword>
<keyword evidence="2" id="KW-0547">Nucleotide-binding</keyword>
<keyword evidence="2" id="KW-0067">ATP-binding</keyword>
<evidence type="ECO:0000256" key="2">
    <source>
        <dbReference type="HAMAP-Rule" id="MF_00336"/>
    </source>
</evidence>
<feature type="binding site" evidence="2">
    <location>
        <position position="15"/>
    </location>
    <ligand>
        <name>Mg(2+)</name>
        <dbReference type="ChEBI" id="CHEBI:18420"/>
    </ligand>
</feature>
<dbReference type="EMBL" id="CP019645">
    <property type="protein sequence ID" value="AQQ60414.1"/>
    <property type="molecule type" value="Genomic_DNA"/>
</dbReference>
<dbReference type="GO" id="GO:0009102">
    <property type="term" value="P:biotin biosynthetic process"/>
    <property type="evidence" value="ECO:0007669"/>
    <property type="project" value="UniProtKB-UniRule"/>
</dbReference>
<dbReference type="Gene3D" id="3.40.50.300">
    <property type="entry name" value="P-loop containing nucleotide triphosphate hydrolases"/>
    <property type="match status" value="1"/>
</dbReference>
<dbReference type="GO" id="GO:0005524">
    <property type="term" value="F:ATP binding"/>
    <property type="evidence" value="ECO:0007669"/>
    <property type="project" value="UniProtKB-UniRule"/>
</dbReference>
<keyword evidence="2" id="KW-0479">Metal-binding</keyword>
<feature type="active site" evidence="2">
    <location>
        <position position="31"/>
    </location>
</feature>
<dbReference type="Proteomes" id="UP000188298">
    <property type="component" value="Chromosome"/>
</dbReference>
<dbReference type="SUPFAM" id="SSF52540">
    <property type="entry name" value="P-loop containing nucleoside triphosphate hydrolases"/>
    <property type="match status" value="1"/>
</dbReference>
<comment type="pathway">
    <text evidence="2">Cofactor biosynthesis; biotin biosynthesis; biotin from 7,8-diaminononanoate: step 1/2.</text>
</comment>
<dbReference type="CDD" id="cd03109">
    <property type="entry name" value="DTBS"/>
    <property type="match status" value="1"/>
</dbReference>
<evidence type="ECO:0000313" key="5">
    <source>
        <dbReference type="Proteomes" id="UP000188298"/>
    </source>
</evidence>
<keyword evidence="2" id="KW-0436">Ligase</keyword>
<accession>A0A1Q2LIU6</accession>
<feature type="binding site" evidence="2">
    <location>
        <begin position="196"/>
        <end position="198"/>
    </location>
    <ligand>
        <name>ATP</name>
        <dbReference type="ChEBI" id="CHEBI:30616"/>
    </ligand>
</feature>
<dbReference type="RefSeq" id="WP_077389578.1">
    <property type="nucleotide sequence ID" value="NZ_CP019645.1"/>
</dbReference>
<dbReference type="GO" id="GO:0004141">
    <property type="term" value="F:dethiobiotin synthase activity"/>
    <property type="evidence" value="ECO:0007669"/>
    <property type="project" value="UniProtKB-UniRule"/>
</dbReference>
<comment type="subunit">
    <text evidence="2">Homodimer.</text>
</comment>
<dbReference type="GO" id="GO:0000287">
    <property type="term" value="F:magnesium ion binding"/>
    <property type="evidence" value="ECO:0007669"/>
    <property type="project" value="UniProtKB-UniRule"/>
</dbReference>
<reference evidence="4 5" key="1">
    <citation type="submission" date="2017-02" db="EMBL/GenBank/DDBJ databases">
        <title>Whole genome sequencing of Helicobacter bilis strain AAQJH.</title>
        <authorList>
            <person name="Conlan S."/>
            <person name="Thomas P.J."/>
            <person name="Mullikin J."/>
            <person name="Palmore T.N."/>
            <person name="Frank K.M."/>
            <person name="Segre J.A."/>
        </authorList>
    </citation>
    <scope>NUCLEOTIDE SEQUENCE [LARGE SCALE GENOMIC DNA]</scope>
    <source>
        <strain evidence="4 5">AAQJH</strain>
    </source>
</reference>
<evidence type="ECO:0000313" key="4">
    <source>
        <dbReference type="EMBL" id="AQQ60424.1"/>
    </source>
</evidence>
<dbReference type="UniPathway" id="UPA00078">
    <property type="reaction ID" value="UER00161"/>
</dbReference>
<comment type="subcellular location">
    <subcellularLocation>
        <location evidence="2">Cytoplasm</location>
    </subcellularLocation>
</comment>
<comment type="function">
    <text evidence="2">Catalyzes a mechanistically unusual reaction, the ATP-dependent insertion of CO2 between the N7 and N8 nitrogen atoms of 7,8-diaminopelargonic acid (DAPA, also called 7,8-diammoniononanoate) to form a ureido ring.</text>
</comment>
<comment type="catalytic activity">
    <reaction evidence="2">
        <text>(7R,8S)-7,8-diammoniononanoate + CO2 + ATP = (4R,5S)-dethiobiotin + ADP + phosphate + 3 H(+)</text>
        <dbReference type="Rhea" id="RHEA:15805"/>
        <dbReference type="ChEBI" id="CHEBI:15378"/>
        <dbReference type="ChEBI" id="CHEBI:16526"/>
        <dbReference type="ChEBI" id="CHEBI:30616"/>
        <dbReference type="ChEBI" id="CHEBI:43474"/>
        <dbReference type="ChEBI" id="CHEBI:149469"/>
        <dbReference type="ChEBI" id="CHEBI:149473"/>
        <dbReference type="ChEBI" id="CHEBI:456216"/>
        <dbReference type="EC" id="6.3.3.3"/>
    </reaction>
</comment>
<dbReference type="EMBL" id="CP019645">
    <property type="protein sequence ID" value="AQQ60424.1"/>
    <property type="molecule type" value="Genomic_DNA"/>
</dbReference>
<evidence type="ECO:0000313" key="3">
    <source>
        <dbReference type="EMBL" id="AQQ60414.1"/>
    </source>
</evidence>
<feature type="binding site" evidence="2">
    <location>
        <position position="40"/>
    </location>
    <ligand>
        <name>ATP</name>
        <dbReference type="ChEBI" id="CHEBI:30616"/>
    </ligand>
</feature>